<dbReference type="RefSeq" id="WP_111590884.1">
    <property type="nucleotide sequence ID" value="NZ_QLMA01000001.1"/>
</dbReference>
<dbReference type="Proteomes" id="UP000249819">
    <property type="component" value="Unassembled WGS sequence"/>
</dbReference>
<evidence type="ECO:0000313" key="1">
    <source>
        <dbReference type="EMBL" id="RAJ88242.1"/>
    </source>
</evidence>
<name>A0A327WEB6_9BACT</name>
<dbReference type="AlphaFoldDB" id="A0A327WEB6"/>
<accession>A0A327WEB6</accession>
<dbReference type="EMBL" id="QLMA01000001">
    <property type="protein sequence ID" value="RAJ88242.1"/>
    <property type="molecule type" value="Genomic_DNA"/>
</dbReference>
<protein>
    <submittedName>
        <fullName evidence="1">Uncharacterized protein</fullName>
    </submittedName>
</protein>
<gene>
    <name evidence="1" type="ORF">CLV59_1011010</name>
</gene>
<evidence type="ECO:0000313" key="2">
    <source>
        <dbReference type="Proteomes" id="UP000249819"/>
    </source>
</evidence>
<reference evidence="1 2" key="1">
    <citation type="submission" date="2018-06" db="EMBL/GenBank/DDBJ databases">
        <title>Genomic Encyclopedia of Archaeal and Bacterial Type Strains, Phase II (KMG-II): from individual species to whole genera.</title>
        <authorList>
            <person name="Goeker M."/>
        </authorList>
    </citation>
    <scope>NUCLEOTIDE SEQUENCE [LARGE SCALE GENOMIC DNA]</scope>
    <source>
        <strain evidence="1 2">DSM 29821</strain>
    </source>
</reference>
<organism evidence="1 2">
    <name type="scientific">Chitinophaga dinghuensis</name>
    <dbReference type="NCBI Taxonomy" id="1539050"/>
    <lineage>
        <taxon>Bacteria</taxon>
        <taxon>Pseudomonadati</taxon>
        <taxon>Bacteroidota</taxon>
        <taxon>Chitinophagia</taxon>
        <taxon>Chitinophagales</taxon>
        <taxon>Chitinophagaceae</taxon>
        <taxon>Chitinophaga</taxon>
    </lineage>
</organism>
<proteinExistence type="predicted"/>
<comment type="caution">
    <text evidence="1">The sequence shown here is derived from an EMBL/GenBank/DDBJ whole genome shotgun (WGS) entry which is preliminary data.</text>
</comment>
<keyword evidence="2" id="KW-1185">Reference proteome</keyword>
<sequence>MYRKFVKWYIKRQQRKAAALTDPHNPLSKNWILQHPSLTEVQKQFMLNHPPMIENDLLGITYPLWEVPDNSPYA</sequence>